<dbReference type="InterPro" id="IPR025714">
    <property type="entry name" value="Methyltranfer_dom"/>
</dbReference>
<dbReference type="EMBL" id="CP096649">
    <property type="protein sequence ID" value="UQK59312.1"/>
    <property type="molecule type" value="Genomic_DNA"/>
</dbReference>
<dbReference type="GO" id="GO:0008168">
    <property type="term" value="F:methyltransferase activity"/>
    <property type="evidence" value="ECO:0007669"/>
    <property type="project" value="UniProtKB-KW"/>
</dbReference>
<sequence length="348" mass="40360">MNKDGSKIKFKTIIMKGEEHLQIEKFIDKKALHENIAMNEAKEKIIALMNDYKQLFITVGSESYQVFNNKGKIKALSTKTDKKAKALSHDKKKNYIINEGDRVDFLIYLKVMSEDGKVYNSYYDKFKQINKYLEIFDKALDKIDTSKKIRILDFGCGKAYLTFAVYYYLKNIRKLDFYIEGLDLKADVVRDLNKIKDALHYDEINFVCKDIKDYDKKDNIDIMLTLHACDIATDIALKKAVELNASLILSVPCCQKELFSKIKSDELNGILKHGILKERVAAIVTDSLRSLYLEKHGYKSEIIEFIDMDHTPKNLMIRAFKDKVNPLAIDEYEKIKHLFGLENIFIEG</sequence>
<dbReference type="RefSeq" id="WP_249242785.1">
    <property type="nucleotide sequence ID" value="NZ_CP096649.1"/>
</dbReference>
<reference evidence="2" key="1">
    <citation type="submission" date="2022-04" db="EMBL/GenBank/DDBJ databases">
        <title>Complete genome sequences of Ezakiella coagulans and Fenollaria massiliensis.</title>
        <authorList>
            <person name="France M.T."/>
            <person name="Clifford J."/>
            <person name="Narina S."/>
            <person name="Rutt L."/>
            <person name="Ravel J."/>
        </authorList>
    </citation>
    <scope>NUCLEOTIDE SEQUENCE</scope>
    <source>
        <strain evidence="2">C0061C2</strain>
    </source>
</reference>
<dbReference type="Gene3D" id="3.40.50.150">
    <property type="entry name" value="Vaccinia Virus protein VP39"/>
    <property type="match status" value="1"/>
</dbReference>
<dbReference type="AlphaFoldDB" id="A0A9E7DK98"/>
<dbReference type="Proteomes" id="UP000831151">
    <property type="component" value="Chromosome"/>
</dbReference>
<dbReference type="InterPro" id="IPR029063">
    <property type="entry name" value="SAM-dependent_MTases_sf"/>
</dbReference>
<dbReference type="PANTHER" id="PTHR13369:SF3">
    <property type="entry name" value="METHYLTRANSFERASE DOMAIN-CONTAINING PROTEIN"/>
    <property type="match status" value="1"/>
</dbReference>
<name>A0A9E7DK98_9FIRM</name>
<dbReference type="PANTHER" id="PTHR13369">
    <property type="match status" value="1"/>
</dbReference>
<dbReference type="GO" id="GO:0005737">
    <property type="term" value="C:cytoplasm"/>
    <property type="evidence" value="ECO:0007669"/>
    <property type="project" value="TreeGrafter"/>
</dbReference>
<evidence type="ECO:0000313" key="2">
    <source>
        <dbReference type="EMBL" id="UQK59312.1"/>
    </source>
</evidence>
<dbReference type="KEGG" id="fms:M1R53_01175"/>
<keyword evidence="2" id="KW-0489">Methyltransferase</keyword>
<dbReference type="Pfam" id="PF13679">
    <property type="entry name" value="Methyltransf_32"/>
    <property type="match status" value="1"/>
</dbReference>
<keyword evidence="3" id="KW-1185">Reference proteome</keyword>
<evidence type="ECO:0000259" key="1">
    <source>
        <dbReference type="Pfam" id="PF13679"/>
    </source>
</evidence>
<organism evidence="2 3">
    <name type="scientific">Fenollaria massiliensis</name>
    <dbReference type="NCBI Taxonomy" id="938288"/>
    <lineage>
        <taxon>Bacteria</taxon>
        <taxon>Bacillati</taxon>
        <taxon>Bacillota</taxon>
        <taxon>Clostridia</taxon>
        <taxon>Eubacteriales</taxon>
        <taxon>Fenollaria</taxon>
    </lineage>
</organism>
<keyword evidence="2" id="KW-0808">Transferase</keyword>
<evidence type="ECO:0000313" key="3">
    <source>
        <dbReference type="Proteomes" id="UP000831151"/>
    </source>
</evidence>
<dbReference type="GO" id="GO:0032259">
    <property type="term" value="P:methylation"/>
    <property type="evidence" value="ECO:0007669"/>
    <property type="project" value="UniProtKB-KW"/>
</dbReference>
<gene>
    <name evidence="2" type="ORF">M1R53_01175</name>
</gene>
<feature type="domain" description="Methyltransferase" evidence="1">
    <location>
        <begin position="124"/>
        <end position="258"/>
    </location>
</feature>
<dbReference type="SUPFAM" id="SSF53335">
    <property type="entry name" value="S-adenosyl-L-methionine-dependent methyltransferases"/>
    <property type="match status" value="1"/>
</dbReference>
<protein>
    <submittedName>
        <fullName evidence="2">SAM-dependent methyltransferase</fullName>
    </submittedName>
</protein>
<accession>A0A9E7DK98</accession>
<proteinExistence type="predicted"/>